<comment type="similarity">
    <text evidence="2">Belongs to the SusD family.</text>
</comment>
<accession>A0A3B7MIB4</accession>
<feature type="domain" description="SusD-like N-terminal" evidence="8">
    <location>
        <begin position="96"/>
        <end position="235"/>
    </location>
</feature>
<organism evidence="9 10">
    <name type="scientific">Paraflavitalea soli</name>
    <dbReference type="NCBI Taxonomy" id="2315862"/>
    <lineage>
        <taxon>Bacteria</taxon>
        <taxon>Pseudomonadati</taxon>
        <taxon>Bacteroidota</taxon>
        <taxon>Chitinophagia</taxon>
        <taxon>Chitinophagales</taxon>
        <taxon>Chitinophagaceae</taxon>
        <taxon>Paraflavitalea</taxon>
    </lineage>
</organism>
<reference evidence="9 10" key="1">
    <citation type="submission" date="2018-09" db="EMBL/GenBank/DDBJ databases">
        <title>Genome sequencing of strain 6GH32-13.</title>
        <authorList>
            <person name="Weon H.-Y."/>
            <person name="Heo J."/>
            <person name="Kwon S.-W."/>
        </authorList>
    </citation>
    <scope>NUCLEOTIDE SEQUENCE [LARGE SCALE GENOMIC DNA]</scope>
    <source>
        <strain evidence="9 10">5GH32-13</strain>
    </source>
</reference>
<evidence type="ECO:0000259" key="8">
    <source>
        <dbReference type="Pfam" id="PF14322"/>
    </source>
</evidence>
<gene>
    <name evidence="9" type="ORF">D3H65_04685</name>
</gene>
<evidence type="ECO:0000256" key="6">
    <source>
        <dbReference type="SAM" id="SignalP"/>
    </source>
</evidence>
<evidence type="ECO:0000259" key="7">
    <source>
        <dbReference type="Pfam" id="PF07980"/>
    </source>
</evidence>
<feature type="chain" id="PRO_5017676871" evidence="6">
    <location>
        <begin position="20"/>
        <end position="640"/>
    </location>
</feature>
<dbReference type="Pfam" id="PF14322">
    <property type="entry name" value="SusD-like_3"/>
    <property type="match status" value="1"/>
</dbReference>
<dbReference type="EMBL" id="CP032157">
    <property type="protein sequence ID" value="AXY73317.1"/>
    <property type="molecule type" value="Genomic_DNA"/>
</dbReference>
<dbReference type="PROSITE" id="PS51257">
    <property type="entry name" value="PROKAR_LIPOPROTEIN"/>
    <property type="match status" value="1"/>
</dbReference>
<feature type="signal peptide" evidence="6">
    <location>
        <begin position="1"/>
        <end position="19"/>
    </location>
</feature>
<dbReference type="OrthoDB" id="608091at2"/>
<dbReference type="KEGG" id="pseg:D3H65_04685"/>
<dbReference type="InterPro" id="IPR033985">
    <property type="entry name" value="SusD-like_N"/>
</dbReference>
<comment type="subcellular location">
    <subcellularLocation>
        <location evidence="1">Cell outer membrane</location>
    </subcellularLocation>
</comment>
<name>A0A3B7MIB4_9BACT</name>
<dbReference type="Pfam" id="PF07980">
    <property type="entry name" value="SusD_RagB"/>
    <property type="match status" value="1"/>
</dbReference>
<evidence type="ECO:0000256" key="1">
    <source>
        <dbReference type="ARBA" id="ARBA00004442"/>
    </source>
</evidence>
<dbReference type="GO" id="GO:0009279">
    <property type="term" value="C:cell outer membrane"/>
    <property type="evidence" value="ECO:0007669"/>
    <property type="project" value="UniProtKB-SubCell"/>
</dbReference>
<keyword evidence="4" id="KW-0472">Membrane</keyword>
<evidence type="ECO:0000256" key="3">
    <source>
        <dbReference type="ARBA" id="ARBA00022729"/>
    </source>
</evidence>
<dbReference type="SUPFAM" id="SSF48452">
    <property type="entry name" value="TPR-like"/>
    <property type="match status" value="1"/>
</dbReference>
<keyword evidence="10" id="KW-1185">Reference proteome</keyword>
<evidence type="ECO:0000256" key="2">
    <source>
        <dbReference type="ARBA" id="ARBA00006275"/>
    </source>
</evidence>
<dbReference type="InterPro" id="IPR011990">
    <property type="entry name" value="TPR-like_helical_dom_sf"/>
</dbReference>
<protein>
    <submittedName>
        <fullName evidence="9">RagB/SusD family nutrient uptake outer membrane protein</fullName>
    </submittedName>
</protein>
<evidence type="ECO:0000313" key="10">
    <source>
        <dbReference type="Proteomes" id="UP000263900"/>
    </source>
</evidence>
<evidence type="ECO:0000313" key="9">
    <source>
        <dbReference type="EMBL" id="AXY73317.1"/>
    </source>
</evidence>
<dbReference type="Proteomes" id="UP000263900">
    <property type="component" value="Chromosome"/>
</dbReference>
<dbReference type="RefSeq" id="WP_119049155.1">
    <property type="nucleotide sequence ID" value="NZ_CP032157.1"/>
</dbReference>
<keyword evidence="3 6" id="KW-0732">Signal</keyword>
<feature type="domain" description="RagB/SusD" evidence="7">
    <location>
        <begin position="336"/>
        <end position="640"/>
    </location>
</feature>
<dbReference type="Gene3D" id="1.25.40.390">
    <property type="match status" value="1"/>
</dbReference>
<sequence>MFKHKYISILIVCSACLLASCKKYLDIVPDNSPTLDYAFTLRNEAQKFLFTCYSYLPGSTDPQSNVGFLGGDEIWFPLEYREFDATLWNWEIGRGNQNSNRPYVNYWDGDRYGIKAFEAIRQCNIFIENVSDLRKVPDLSLPERERWLAEVKFLKAYYHFLLLRMYGAIPLVDVNISVSAKPEEVKVSRVPFDSCVNYIVNLLDEAATVLPPFIADRNNEQGRITSPIAKAIKARVLVTAASPLFNGNGDLAASKNTSGQALYAAAADDSKWTRAVQACKEAIDIATQNGAMLYYFPPSSFKLSQQTITQMNVRQAVCERWNAEKIWGNSGRLANRLQTTCMARLSSDVASNTTLRAMFSATMKTAELFYTRNGVPITEDKTLNFENRYATRMAVDSERYIINPGYVTARLNFDREPRFYANLCFDGGVWYLYSSPTQSDSGTYVLKAKANQYGGTDIGGGINQTGYFIKKLVDWNFSFSASGVTVRPYEWPEVRLADLYLLYAEAVNEATGNTEEACSYLNKIRARAGVATIQDAWTNYSTNPAKYTTKAGLREIIKRERAIELCFEGSRFWDLRRWKDAAYELNQPVRGWTISGTTDDSYYLVRTLFQQRFIAPRDYLWPIRLSNLSVNPNLVQNPGW</sequence>
<evidence type="ECO:0000256" key="4">
    <source>
        <dbReference type="ARBA" id="ARBA00023136"/>
    </source>
</evidence>
<evidence type="ECO:0000256" key="5">
    <source>
        <dbReference type="ARBA" id="ARBA00023237"/>
    </source>
</evidence>
<proteinExistence type="inferred from homology"/>
<dbReference type="InterPro" id="IPR012944">
    <property type="entry name" value="SusD_RagB_dom"/>
</dbReference>
<keyword evidence="5" id="KW-0998">Cell outer membrane</keyword>
<dbReference type="AlphaFoldDB" id="A0A3B7MIB4"/>